<accession>A0A1L4D4V0</accession>
<proteinExistence type="predicted"/>
<dbReference type="Gene3D" id="2.10.260.10">
    <property type="match status" value="1"/>
</dbReference>
<evidence type="ECO:0000313" key="4">
    <source>
        <dbReference type="Proteomes" id="UP000184731"/>
    </source>
</evidence>
<gene>
    <name evidence="3" type="ORF">AXG55_14515</name>
</gene>
<name>A0A1L4D4V0_9BACT</name>
<dbReference type="EMBL" id="CP017835">
    <property type="protein sequence ID" value="APJ05233.1"/>
    <property type="molecule type" value="Genomic_DNA"/>
</dbReference>
<dbReference type="InterPro" id="IPR037914">
    <property type="entry name" value="SpoVT-AbrB_sf"/>
</dbReference>
<dbReference type="SUPFAM" id="SSF89447">
    <property type="entry name" value="AbrB/MazE/MraZ-like"/>
    <property type="match status" value="1"/>
</dbReference>
<dbReference type="GO" id="GO:0003677">
    <property type="term" value="F:DNA binding"/>
    <property type="evidence" value="ECO:0007669"/>
    <property type="project" value="UniProtKB-UniRule"/>
</dbReference>
<feature type="domain" description="SpoVT-AbrB" evidence="2">
    <location>
        <begin position="2"/>
        <end position="48"/>
    </location>
</feature>
<dbReference type="Pfam" id="PF04014">
    <property type="entry name" value="MazE_antitoxin"/>
    <property type="match status" value="1"/>
</dbReference>
<dbReference type="NCBIfam" id="TIGR01439">
    <property type="entry name" value="lp_hng_hel_AbrB"/>
    <property type="match status" value="1"/>
</dbReference>
<sequence>MEHVKQINDRGVLTIPSNIRKHLDLKAGDYVAFKVNENGVVQISKVQLEIKQVINTNVQTLINK</sequence>
<dbReference type="KEGG" id="saqi:AXG55_14515"/>
<reference evidence="3 4" key="1">
    <citation type="submission" date="2016-10" db="EMBL/GenBank/DDBJ databases">
        <title>Silvanigrella aquatica sp. nov., isolated from a freshwater lake located in the Black Forest, Germany, description of Silvanigrellaceae fam. nov., Silvanigrellales ord. nov., reclassification of the order Bdellovibrionales in the class Oligoflexia, reclassification of the families Bacteriovoracaceae and Halobacteriovoraceae in the new order Bacteriovoracales ord. nov., and reclassification of the family Pseudobacteriovoracaceae in the order Oligoflexiales.</title>
        <authorList>
            <person name="Hahn M.W."/>
            <person name="Schmidt J."/>
            <person name="Koll U."/>
            <person name="Rohde M."/>
            <person name="Verbag S."/>
            <person name="Pitt A."/>
            <person name="Nakai R."/>
            <person name="Naganuma T."/>
            <person name="Lang E."/>
        </authorList>
    </citation>
    <scope>NUCLEOTIDE SEQUENCE [LARGE SCALE GENOMIC DNA]</scope>
    <source>
        <strain evidence="3 4">MWH-Nonnen-W8red</strain>
        <plasmid evidence="4">Plasmid pnonnen1</plasmid>
    </source>
</reference>
<dbReference type="AlphaFoldDB" id="A0A1L4D4V0"/>
<keyword evidence="3" id="KW-0614">Plasmid</keyword>
<dbReference type="SMART" id="SM00966">
    <property type="entry name" value="SpoVT_AbrB"/>
    <property type="match status" value="1"/>
</dbReference>
<protein>
    <recommendedName>
        <fullName evidence="2">SpoVT-AbrB domain-containing protein</fullName>
    </recommendedName>
</protein>
<dbReference type="InterPro" id="IPR007159">
    <property type="entry name" value="SpoVT-AbrB_dom"/>
</dbReference>
<evidence type="ECO:0000259" key="2">
    <source>
        <dbReference type="PROSITE" id="PS51740"/>
    </source>
</evidence>
<evidence type="ECO:0000313" key="3">
    <source>
        <dbReference type="EMBL" id="APJ05233.1"/>
    </source>
</evidence>
<keyword evidence="1" id="KW-0238">DNA-binding</keyword>
<keyword evidence="4" id="KW-1185">Reference proteome</keyword>
<geneLocation type="plasmid" evidence="4">
    <name>pnonnen1</name>
</geneLocation>
<dbReference type="PROSITE" id="PS51740">
    <property type="entry name" value="SPOVT_ABRB"/>
    <property type="match status" value="1"/>
</dbReference>
<organism evidence="3 4">
    <name type="scientific">Silvanigrella aquatica</name>
    <dbReference type="NCBI Taxonomy" id="1915309"/>
    <lineage>
        <taxon>Bacteria</taxon>
        <taxon>Pseudomonadati</taxon>
        <taxon>Bdellovibrionota</taxon>
        <taxon>Oligoflexia</taxon>
        <taxon>Silvanigrellales</taxon>
        <taxon>Silvanigrellaceae</taxon>
        <taxon>Silvanigrella</taxon>
    </lineage>
</organism>
<dbReference type="RefSeq" id="WP_148698895.1">
    <property type="nucleotide sequence ID" value="NZ_CP017835.1"/>
</dbReference>
<evidence type="ECO:0000256" key="1">
    <source>
        <dbReference type="PROSITE-ProRule" id="PRU01076"/>
    </source>
</evidence>
<dbReference type="OrthoDB" id="9811597at2"/>
<dbReference type="Proteomes" id="UP000184731">
    <property type="component" value="Plasmid pnonnen1"/>
</dbReference>